<reference evidence="1 2" key="1">
    <citation type="journal article" date="2016" name="Nat. Commun.">
        <title>Thousands of microbial genomes shed light on interconnected biogeochemical processes in an aquifer system.</title>
        <authorList>
            <person name="Anantharaman K."/>
            <person name="Brown C.T."/>
            <person name="Hug L.A."/>
            <person name="Sharon I."/>
            <person name="Castelle C.J."/>
            <person name="Probst A.J."/>
            <person name="Thomas B.C."/>
            <person name="Singh A."/>
            <person name="Wilkins M.J."/>
            <person name="Karaoz U."/>
            <person name="Brodie E.L."/>
            <person name="Williams K.H."/>
            <person name="Hubbard S.S."/>
            <person name="Banfield J.F."/>
        </authorList>
    </citation>
    <scope>NUCLEOTIDE SEQUENCE [LARGE SCALE GENOMIC DNA]</scope>
</reference>
<dbReference type="PANTHER" id="PTHR33677:SF3">
    <property type="entry name" value="COPPER-SENSING TRANSCRIPTIONAL REPRESSOR RICR"/>
    <property type="match status" value="1"/>
</dbReference>
<evidence type="ECO:0000313" key="1">
    <source>
        <dbReference type="EMBL" id="OGE82939.1"/>
    </source>
</evidence>
<name>A0A1F5NZ83_9BACT</name>
<dbReference type="InterPro" id="IPR003735">
    <property type="entry name" value="Metal_Tscrpt_repr"/>
</dbReference>
<dbReference type="Pfam" id="PF02583">
    <property type="entry name" value="Trns_repr_metal"/>
    <property type="match status" value="1"/>
</dbReference>
<dbReference type="GO" id="GO:0046872">
    <property type="term" value="F:metal ion binding"/>
    <property type="evidence" value="ECO:0007669"/>
    <property type="project" value="InterPro"/>
</dbReference>
<dbReference type="InterPro" id="IPR038390">
    <property type="entry name" value="Metal_Tscrpt_repr_sf"/>
</dbReference>
<organism evidence="1 2">
    <name type="scientific">Candidatus Doudnabacteria bacterium RIFCSPHIGHO2_01_FULL_49_9</name>
    <dbReference type="NCBI Taxonomy" id="1817827"/>
    <lineage>
        <taxon>Bacteria</taxon>
        <taxon>Candidatus Doudnaibacteriota</taxon>
    </lineage>
</organism>
<dbReference type="Proteomes" id="UP000176339">
    <property type="component" value="Unassembled WGS sequence"/>
</dbReference>
<accession>A0A1F5NZ83</accession>
<dbReference type="PANTHER" id="PTHR33677">
    <property type="entry name" value="TRANSCRIPTIONAL REPRESSOR FRMR-RELATED"/>
    <property type="match status" value="1"/>
</dbReference>
<comment type="caution">
    <text evidence="1">The sequence shown here is derived from an EMBL/GenBank/DDBJ whole genome shotgun (WGS) entry which is preliminary data.</text>
</comment>
<proteinExistence type="predicted"/>
<sequence length="93" mass="10876">MHQHLNQKLKNRAIHRAKIIKGQMEGLIKAIEKEVYCPDLLGLSLSIQRSLKSLDAYMLENHLRTHVTHQMRHKGQEEKAVKELIKVYTLSHK</sequence>
<gene>
    <name evidence="1" type="ORF">A2846_02140</name>
</gene>
<dbReference type="AlphaFoldDB" id="A0A1F5NZ83"/>
<evidence type="ECO:0008006" key="3">
    <source>
        <dbReference type="Google" id="ProtNLM"/>
    </source>
</evidence>
<evidence type="ECO:0000313" key="2">
    <source>
        <dbReference type="Proteomes" id="UP000176339"/>
    </source>
</evidence>
<dbReference type="EMBL" id="MFEN01000058">
    <property type="protein sequence ID" value="OGE82939.1"/>
    <property type="molecule type" value="Genomic_DNA"/>
</dbReference>
<protein>
    <recommendedName>
        <fullName evidence="3">Metal-sensitive transcriptional regulator</fullName>
    </recommendedName>
</protein>
<dbReference type="GO" id="GO:0003677">
    <property type="term" value="F:DNA binding"/>
    <property type="evidence" value="ECO:0007669"/>
    <property type="project" value="InterPro"/>
</dbReference>
<dbReference type="Gene3D" id="1.20.58.1000">
    <property type="entry name" value="Metal-sensitive repressor, helix protomer"/>
    <property type="match status" value="1"/>
</dbReference>
<dbReference type="GO" id="GO:0045892">
    <property type="term" value="P:negative regulation of DNA-templated transcription"/>
    <property type="evidence" value="ECO:0007669"/>
    <property type="project" value="UniProtKB-ARBA"/>
</dbReference>